<dbReference type="Pfam" id="PF00415">
    <property type="entry name" value="RCC1"/>
    <property type="match status" value="2"/>
</dbReference>
<dbReference type="CDD" id="cd18500">
    <property type="entry name" value="BACK_IBtk"/>
    <property type="match status" value="1"/>
</dbReference>
<dbReference type="PROSITE" id="PS50097">
    <property type="entry name" value="BTB"/>
    <property type="match status" value="2"/>
</dbReference>
<dbReference type="PROSITE" id="PS50088">
    <property type="entry name" value="ANK_REPEAT"/>
    <property type="match status" value="2"/>
</dbReference>
<feature type="repeat" description="RCC1" evidence="3">
    <location>
        <begin position="259"/>
        <end position="310"/>
    </location>
</feature>
<keyword evidence="2" id="KW-0040">ANK repeat</keyword>
<dbReference type="Gene3D" id="1.25.40.20">
    <property type="entry name" value="Ankyrin repeat-containing domain"/>
    <property type="match status" value="1"/>
</dbReference>
<dbReference type="SUPFAM" id="SSF54695">
    <property type="entry name" value="POZ domain"/>
    <property type="match status" value="2"/>
</dbReference>
<dbReference type="InterPro" id="IPR036770">
    <property type="entry name" value="Ankyrin_rpt-contain_sf"/>
</dbReference>
<dbReference type="PROSITE" id="PS50297">
    <property type="entry name" value="ANK_REP_REGION"/>
    <property type="match status" value="2"/>
</dbReference>
<dbReference type="InterPro" id="IPR000210">
    <property type="entry name" value="BTB/POZ_dom"/>
</dbReference>
<feature type="repeat" description="RCC1" evidence="3">
    <location>
        <begin position="144"/>
        <end position="197"/>
    </location>
</feature>
<feature type="repeat" description="ANK" evidence="2">
    <location>
        <begin position="88"/>
        <end position="120"/>
    </location>
</feature>
<dbReference type="Pfam" id="PF00651">
    <property type="entry name" value="BTB"/>
    <property type="match status" value="2"/>
</dbReference>
<dbReference type="Proteomes" id="UP001566132">
    <property type="component" value="Unassembled WGS sequence"/>
</dbReference>
<dbReference type="CDD" id="cd18186">
    <property type="entry name" value="BTB_POZ_ZBTB_KLHL-like"/>
    <property type="match status" value="1"/>
</dbReference>
<dbReference type="InterPro" id="IPR000408">
    <property type="entry name" value="Reg_chr_condens"/>
</dbReference>
<dbReference type="InterPro" id="IPR009091">
    <property type="entry name" value="RCC1/BLIP-II"/>
</dbReference>
<protein>
    <recommendedName>
        <fullName evidence="5">BTB domain-containing protein</fullName>
    </recommendedName>
</protein>
<reference evidence="6 7" key="1">
    <citation type="submission" date="2024-05" db="EMBL/GenBank/DDBJ databases">
        <title>Genetic variation in Jamaican populations of the coffee berry borer (Hypothenemus hampei).</title>
        <authorList>
            <person name="Errbii M."/>
            <person name="Myrie A."/>
        </authorList>
    </citation>
    <scope>NUCLEOTIDE SEQUENCE [LARGE SCALE GENOMIC DNA]</scope>
    <source>
        <strain evidence="6">JA-Hopewell-2020-01-JO</strain>
        <tissue evidence="6">Whole body</tissue>
    </source>
</reference>
<gene>
    <name evidence="6" type="ORF">ABEB36_007304</name>
</gene>
<dbReference type="SUPFAM" id="SSF50985">
    <property type="entry name" value="RCC1/BLIP-II"/>
    <property type="match status" value="1"/>
</dbReference>
<feature type="repeat" description="RCC1" evidence="3">
    <location>
        <begin position="198"/>
        <end position="258"/>
    </location>
</feature>
<dbReference type="PANTHER" id="PTHR22872:SF2">
    <property type="entry name" value="INHIBITOR OF BRUTON TYROSINE KINASE"/>
    <property type="match status" value="1"/>
</dbReference>
<dbReference type="SMART" id="SM00225">
    <property type="entry name" value="BTB"/>
    <property type="match status" value="2"/>
</dbReference>
<feature type="region of interest" description="Disordered" evidence="4">
    <location>
        <begin position="1040"/>
        <end position="1094"/>
    </location>
</feature>
<feature type="compositionally biased region" description="Low complexity" evidence="4">
    <location>
        <begin position="1074"/>
        <end position="1083"/>
    </location>
</feature>
<dbReference type="InterPro" id="IPR011333">
    <property type="entry name" value="SKP1/BTB/POZ_sf"/>
</dbReference>
<evidence type="ECO:0000256" key="2">
    <source>
        <dbReference type="PROSITE-ProRule" id="PRU00023"/>
    </source>
</evidence>
<dbReference type="Pfam" id="PF12796">
    <property type="entry name" value="Ank_2"/>
    <property type="match status" value="1"/>
</dbReference>
<evidence type="ECO:0000259" key="5">
    <source>
        <dbReference type="PROSITE" id="PS50097"/>
    </source>
</evidence>
<keyword evidence="7" id="KW-1185">Reference proteome</keyword>
<evidence type="ECO:0000256" key="4">
    <source>
        <dbReference type="SAM" id="MobiDB-lite"/>
    </source>
</evidence>
<dbReference type="EMBL" id="JBDJPC010000005">
    <property type="protein sequence ID" value="KAL1502111.1"/>
    <property type="molecule type" value="Genomic_DNA"/>
</dbReference>
<proteinExistence type="predicted"/>
<dbReference type="SUPFAM" id="SSF48403">
    <property type="entry name" value="Ankyrin repeat"/>
    <property type="match status" value="1"/>
</dbReference>
<dbReference type="AlphaFoldDB" id="A0ABD1ETN1"/>
<dbReference type="Gene3D" id="3.30.710.10">
    <property type="entry name" value="Potassium Channel Kv1.1, Chain A"/>
    <property type="match status" value="2"/>
</dbReference>
<evidence type="ECO:0000313" key="7">
    <source>
        <dbReference type="Proteomes" id="UP001566132"/>
    </source>
</evidence>
<dbReference type="InterPro" id="IPR051625">
    <property type="entry name" value="Signaling_Regulatory_Domain"/>
</dbReference>
<evidence type="ECO:0000256" key="3">
    <source>
        <dbReference type="PROSITE-ProRule" id="PRU00235"/>
    </source>
</evidence>
<organism evidence="6 7">
    <name type="scientific">Hypothenemus hampei</name>
    <name type="common">Coffee berry borer</name>
    <dbReference type="NCBI Taxonomy" id="57062"/>
    <lineage>
        <taxon>Eukaryota</taxon>
        <taxon>Metazoa</taxon>
        <taxon>Ecdysozoa</taxon>
        <taxon>Arthropoda</taxon>
        <taxon>Hexapoda</taxon>
        <taxon>Insecta</taxon>
        <taxon>Pterygota</taxon>
        <taxon>Neoptera</taxon>
        <taxon>Endopterygota</taxon>
        <taxon>Coleoptera</taxon>
        <taxon>Polyphaga</taxon>
        <taxon>Cucujiformia</taxon>
        <taxon>Curculionidae</taxon>
        <taxon>Scolytinae</taxon>
        <taxon>Hypothenemus</taxon>
    </lineage>
</organism>
<dbReference type="SMART" id="SM00248">
    <property type="entry name" value="ANK"/>
    <property type="match status" value="2"/>
</dbReference>
<evidence type="ECO:0000256" key="1">
    <source>
        <dbReference type="ARBA" id="ARBA00022737"/>
    </source>
</evidence>
<dbReference type="InterPro" id="IPR002110">
    <property type="entry name" value="Ankyrin_rpt"/>
</dbReference>
<feature type="repeat" description="ANK" evidence="2">
    <location>
        <begin position="53"/>
        <end position="86"/>
    </location>
</feature>
<feature type="compositionally biased region" description="Basic residues" evidence="4">
    <location>
        <begin position="939"/>
        <end position="949"/>
    </location>
</feature>
<dbReference type="Gene3D" id="1.25.40.420">
    <property type="match status" value="1"/>
</dbReference>
<feature type="domain" description="BTB" evidence="5">
    <location>
        <begin position="564"/>
        <end position="626"/>
    </location>
</feature>
<feature type="region of interest" description="Disordered" evidence="4">
    <location>
        <begin position="936"/>
        <end position="967"/>
    </location>
</feature>
<sequence>MNKQSIRIPDCTTNCKHGESITASITKRAVTDSQLASYLSYICAHCESVKDLDGRTALHVASSCGRTDLVRWLVENRHSNINAKDRESGYTPLHRSIFYGKIDTTVELIKLGANLTIQDGNNLTFLEHAMSDRFQPAITNRSAGELFTWGPNSNNSLGSQHSRSVPESMDIFHKQYPNENVAQILINEFHCVILTDTGSVYSCGHGHGGRLGLGIQHTEVIPKPVKFINTFNGTQTSEKVQIVSCSIARDHSLFLSSNGEIFACGLNKHKVLGLSPPPSEVLVPKVLKMTVNKESMVATGTYHSLVWNKSDIFVWGLNAGQLGFPLNNLDKYITEPRRVKCISSKENAIKLVCSNTGATVIYTKKGDIYVLHEYQCRKISSKLLDLVQISVFGGNLNHSIDSELAKNSFKLKVAALTSTGNLLLWQESDPMLRRCVFGSRCLNIKQFALNINEILFVTKDGEAFKGEIKPRKKKATTNVPKENSNTKSDFHKFIEKDECISLKLERIPRVHRAVKIESDPKGQNYSIVQEYPYKFFNHSDISESTMLTDMHNLLTDASLCDGLSDVEFNVSGHLFAAHKFILSSRIQYFENLFKKTSSLVEFPTYHPTIFQEFLNYVYTGKSELLQVGELKNEALKRLCLKKIHNTENDMIIQEKENQSAFEYYTKLSKRSNSTTDTERKLDNPVRMLHEMSKRFECIELQKILSNLDMINYCVILKKDGWKITKIPLVFNRYSCLELCDVEIHCKDKNILKAHKCILAARLDYFSNMFSTRWRGNETSVINIPFTKGVVEALLEFLYSDSLDRFKDKDINQFFQIIILADEFFVTRLKEQCEHILSNLLTIKNAVQLLTFADMYNAHNLKENCFEFIHQNITSFLEMRLLDDLEPEVLKELSEFYQIHRHLDCRIITPYSIAASDEEIIKISTLCPVDIMEKREKKDRSKTKKRSRTHKTSEQNLSRSMEKEQDSSVIHLNESINIVEQEKETNPKTDRLKSILIANEFGQRNDEIEMDNFTILNRKSDCESLSSSFVDSFEFPLLNSPPKQTSDYQNVRMRRSEPKIKSVKISQKQRKRLSSESNNIISSSPVIQESPKNPWKIPEDWNSSIDSGQQDNIEAIISSEKKQKENLIKITSKQLVYTQIEDKAIEELRKFYNADNVEDEIILIERVSMGAVALPVWVPKTK</sequence>
<dbReference type="Gene3D" id="2.130.10.30">
    <property type="entry name" value="Regulator of chromosome condensation 1/beta-lactamase-inhibitor protein II"/>
    <property type="match status" value="1"/>
</dbReference>
<dbReference type="PROSITE" id="PS50012">
    <property type="entry name" value="RCC1_3"/>
    <property type="match status" value="3"/>
</dbReference>
<keyword evidence="1" id="KW-0677">Repeat</keyword>
<feature type="domain" description="BTB" evidence="5">
    <location>
        <begin position="739"/>
        <end position="806"/>
    </location>
</feature>
<comment type="caution">
    <text evidence="6">The sequence shown here is derived from an EMBL/GenBank/DDBJ whole genome shotgun (WGS) entry which is preliminary data.</text>
</comment>
<evidence type="ECO:0000313" key="6">
    <source>
        <dbReference type="EMBL" id="KAL1502111.1"/>
    </source>
</evidence>
<dbReference type="PANTHER" id="PTHR22872">
    <property type="entry name" value="BTK-BINDING PROTEIN-RELATED"/>
    <property type="match status" value="1"/>
</dbReference>
<accession>A0ABD1ETN1</accession>
<name>A0ABD1ETN1_HYPHA</name>